<dbReference type="Proteomes" id="UP001151760">
    <property type="component" value="Unassembled WGS sequence"/>
</dbReference>
<reference evidence="1" key="2">
    <citation type="submission" date="2022-01" db="EMBL/GenBank/DDBJ databases">
        <authorList>
            <person name="Yamashiro T."/>
            <person name="Shiraishi A."/>
            <person name="Satake H."/>
            <person name="Nakayama K."/>
        </authorList>
    </citation>
    <scope>NUCLEOTIDE SEQUENCE</scope>
</reference>
<evidence type="ECO:0000313" key="1">
    <source>
        <dbReference type="EMBL" id="GJS67225.1"/>
    </source>
</evidence>
<dbReference type="EMBL" id="BQNB010009703">
    <property type="protein sequence ID" value="GJS67225.1"/>
    <property type="molecule type" value="Genomic_DNA"/>
</dbReference>
<sequence length="268" mass="29720">MTLDEIGRGGLGPYSWLLSWYMVAVSGWTVLIKNVIPHKLPNFVSTRLYGGGSWGLVLLSELMPEPCLEFSKSDETSWEGGEEFVNKFRTRIIHVSIDRGGFLISSHIPGCPSRGKREKHKLNRRIWYVRNLHRRSDLVEISDVGMWVFFIVSKKLLVLNKIQKTMLDLKVICGGFQRESTIASPRITLGGASSNCDHVRFSAIANLAEEYQEGSQGNPSLPFVLFSSQPLKGVSGCMIANLACQVHKWEVGKVKGINGKGLGRDGSG</sequence>
<evidence type="ECO:0000313" key="2">
    <source>
        <dbReference type="Proteomes" id="UP001151760"/>
    </source>
</evidence>
<comment type="caution">
    <text evidence="1">The sequence shown here is derived from an EMBL/GenBank/DDBJ whole genome shotgun (WGS) entry which is preliminary data.</text>
</comment>
<organism evidence="1 2">
    <name type="scientific">Tanacetum coccineum</name>
    <dbReference type="NCBI Taxonomy" id="301880"/>
    <lineage>
        <taxon>Eukaryota</taxon>
        <taxon>Viridiplantae</taxon>
        <taxon>Streptophyta</taxon>
        <taxon>Embryophyta</taxon>
        <taxon>Tracheophyta</taxon>
        <taxon>Spermatophyta</taxon>
        <taxon>Magnoliopsida</taxon>
        <taxon>eudicotyledons</taxon>
        <taxon>Gunneridae</taxon>
        <taxon>Pentapetalae</taxon>
        <taxon>asterids</taxon>
        <taxon>campanulids</taxon>
        <taxon>Asterales</taxon>
        <taxon>Asteraceae</taxon>
        <taxon>Asteroideae</taxon>
        <taxon>Anthemideae</taxon>
        <taxon>Anthemidinae</taxon>
        <taxon>Tanacetum</taxon>
    </lineage>
</organism>
<name>A0ABQ4XQX9_9ASTR</name>
<keyword evidence="2" id="KW-1185">Reference proteome</keyword>
<protein>
    <submittedName>
        <fullName evidence="1">Uncharacterized protein</fullName>
    </submittedName>
</protein>
<gene>
    <name evidence="1" type="ORF">Tco_0681789</name>
</gene>
<reference evidence="1" key="1">
    <citation type="journal article" date="2022" name="Int. J. Mol. Sci.">
        <title>Draft Genome of Tanacetum Coccineum: Genomic Comparison of Closely Related Tanacetum-Family Plants.</title>
        <authorList>
            <person name="Yamashiro T."/>
            <person name="Shiraishi A."/>
            <person name="Nakayama K."/>
            <person name="Satake H."/>
        </authorList>
    </citation>
    <scope>NUCLEOTIDE SEQUENCE</scope>
</reference>
<proteinExistence type="predicted"/>
<accession>A0ABQ4XQX9</accession>